<dbReference type="PANTHER" id="PTHR43132:SF2">
    <property type="entry name" value="ARSENICAL RESISTANCE OPERON REPRESSOR ARSR-RELATED"/>
    <property type="match status" value="1"/>
</dbReference>
<name>A0A2H0R0N9_9BACT</name>
<evidence type="ECO:0000256" key="1">
    <source>
        <dbReference type="ARBA" id="ARBA00023015"/>
    </source>
</evidence>
<dbReference type="PROSITE" id="PS50987">
    <property type="entry name" value="HTH_ARSR_2"/>
    <property type="match status" value="1"/>
</dbReference>
<dbReference type="GO" id="GO:0003700">
    <property type="term" value="F:DNA-binding transcription factor activity"/>
    <property type="evidence" value="ECO:0007669"/>
    <property type="project" value="InterPro"/>
</dbReference>
<keyword evidence="3" id="KW-0804">Transcription</keyword>
<dbReference type="SUPFAM" id="SSF46785">
    <property type="entry name" value="Winged helix' DNA-binding domain"/>
    <property type="match status" value="1"/>
</dbReference>
<evidence type="ECO:0000256" key="3">
    <source>
        <dbReference type="ARBA" id="ARBA00023163"/>
    </source>
</evidence>
<dbReference type="Proteomes" id="UP000230828">
    <property type="component" value="Unassembled WGS sequence"/>
</dbReference>
<keyword evidence="2" id="KW-0238">DNA-binding</keyword>
<dbReference type="PANTHER" id="PTHR43132">
    <property type="entry name" value="ARSENICAL RESISTANCE OPERON REPRESSOR ARSR-RELATED"/>
    <property type="match status" value="1"/>
</dbReference>
<comment type="caution">
    <text evidence="5">The sequence shown here is derived from an EMBL/GenBank/DDBJ whole genome shotgun (WGS) entry which is preliminary data.</text>
</comment>
<reference evidence="5 6" key="1">
    <citation type="submission" date="2017-09" db="EMBL/GenBank/DDBJ databases">
        <title>Depth-based differentiation of microbial function through sediment-hosted aquifers and enrichment of novel symbionts in the deep terrestrial subsurface.</title>
        <authorList>
            <person name="Probst A.J."/>
            <person name="Ladd B."/>
            <person name="Jarett J.K."/>
            <person name="Geller-Mcgrath D.E."/>
            <person name="Sieber C.M."/>
            <person name="Emerson J.B."/>
            <person name="Anantharaman K."/>
            <person name="Thomas B.C."/>
            <person name="Malmstrom R."/>
            <person name="Stieglmeier M."/>
            <person name="Klingl A."/>
            <person name="Woyke T."/>
            <person name="Ryan C.M."/>
            <person name="Banfield J.F."/>
        </authorList>
    </citation>
    <scope>NUCLEOTIDE SEQUENCE [LARGE SCALE GENOMIC DNA]</scope>
    <source>
        <strain evidence="5">CG10_big_fil_rev_8_21_14_0_10_34_34</strain>
    </source>
</reference>
<evidence type="ECO:0000256" key="2">
    <source>
        <dbReference type="ARBA" id="ARBA00023125"/>
    </source>
</evidence>
<accession>A0A2H0R0N9</accession>
<proteinExistence type="predicted"/>
<dbReference type="InterPro" id="IPR036388">
    <property type="entry name" value="WH-like_DNA-bd_sf"/>
</dbReference>
<dbReference type="Pfam" id="PF12840">
    <property type="entry name" value="HTH_20"/>
    <property type="match status" value="1"/>
</dbReference>
<sequence>MGKVTKNKMIRQDELMVVLKMLANKHRLAILKLLKEKREKSVGQIADCLEVSFNTISKNLLYLSQKGILVRRYDTPFVLYKISNSLPKSAKIIISKIL</sequence>
<dbReference type="SMART" id="SM00418">
    <property type="entry name" value="HTH_ARSR"/>
    <property type="match status" value="1"/>
</dbReference>
<dbReference type="InterPro" id="IPR001845">
    <property type="entry name" value="HTH_ArsR_DNA-bd_dom"/>
</dbReference>
<dbReference type="EMBL" id="PCXM01000031">
    <property type="protein sequence ID" value="PIR40079.1"/>
    <property type="molecule type" value="Genomic_DNA"/>
</dbReference>
<dbReference type="GO" id="GO:0003677">
    <property type="term" value="F:DNA binding"/>
    <property type="evidence" value="ECO:0007669"/>
    <property type="project" value="UniProtKB-KW"/>
</dbReference>
<evidence type="ECO:0000259" key="4">
    <source>
        <dbReference type="PROSITE" id="PS50987"/>
    </source>
</evidence>
<keyword evidence="1" id="KW-0805">Transcription regulation</keyword>
<dbReference type="PRINTS" id="PR00778">
    <property type="entry name" value="HTHARSR"/>
</dbReference>
<dbReference type="NCBIfam" id="NF033788">
    <property type="entry name" value="HTH_metalloreg"/>
    <property type="match status" value="1"/>
</dbReference>
<evidence type="ECO:0000313" key="6">
    <source>
        <dbReference type="Proteomes" id="UP000230828"/>
    </source>
</evidence>
<evidence type="ECO:0000313" key="5">
    <source>
        <dbReference type="EMBL" id="PIR40079.1"/>
    </source>
</evidence>
<dbReference type="InterPro" id="IPR011991">
    <property type="entry name" value="ArsR-like_HTH"/>
</dbReference>
<gene>
    <name evidence="5" type="ORF">COV33_01910</name>
</gene>
<organism evidence="5 6">
    <name type="scientific">Candidatus Zambryskibacteria bacterium CG10_big_fil_rev_8_21_14_0_10_34_34</name>
    <dbReference type="NCBI Taxonomy" id="1975114"/>
    <lineage>
        <taxon>Bacteria</taxon>
        <taxon>Candidatus Zambryskiibacteriota</taxon>
    </lineage>
</organism>
<dbReference type="CDD" id="cd00090">
    <property type="entry name" value="HTH_ARSR"/>
    <property type="match status" value="1"/>
</dbReference>
<dbReference type="AlphaFoldDB" id="A0A2H0R0N9"/>
<dbReference type="InterPro" id="IPR051011">
    <property type="entry name" value="Metal_resp_trans_reg"/>
</dbReference>
<dbReference type="Gene3D" id="1.10.10.10">
    <property type="entry name" value="Winged helix-like DNA-binding domain superfamily/Winged helix DNA-binding domain"/>
    <property type="match status" value="1"/>
</dbReference>
<dbReference type="InterPro" id="IPR036390">
    <property type="entry name" value="WH_DNA-bd_sf"/>
</dbReference>
<protein>
    <recommendedName>
        <fullName evidence="4">HTH arsR-type domain-containing protein</fullName>
    </recommendedName>
</protein>
<feature type="domain" description="HTH arsR-type" evidence="4">
    <location>
        <begin position="7"/>
        <end position="98"/>
    </location>
</feature>